<organism evidence="1 2">
    <name type="scientific">Naganishia adeliensis</name>
    <dbReference type="NCBI Taxonomy" id="92952"/>
    <lineage>
        <taxon>Eukaryota</taxon>
        <taxon>Fungi</taxon>
        <taxon>Dikarya</taxon>
        <taxon>Basidiomycota</taxon>
        <taxon>Agaricomycotina</taxon>
        <taxon>Tremellomycetes</taxon>
        <taxon>Filobasidiales</taxon>
        <taxon>Filobasidiaceae</taxon>
        <taxon>Naganishia</taxon>
    </lineage>
</organism>
<sequence>MDHQGLRFLVQQRLATPVRCDAGGPESSAAGKELPCTRCNDSGIQCVYTGCQRKRGPAPGANRPGQRRKSSMLELDMVPTGLSAGHDMTRTRSTSSIGSGNGHYHPYAPVGILPSPPSAYRGMPHSAKNHPPYHPNDRFEYGRQAPPTYDRAFGGIPRGPMTAPLPGYIPRDHEYRHPMSADGQYPPPPLGGPPYGFPHHEQMSRHPAPPLNAMQHDYVRQRASYGEIDPGLQVEPPRPSTGLSGWQGGEPNPAGPRPLAEQEPPSRAHEAAAYQAGYEAALREARIAAKVEAQREEQDRRDRERERMMLLERGARPVGGQPPPRGYEDQRRTSYWERSDPGREKAEERLSDRGRERQPQAEMGNPAREHHYGEIDTRVTLPPIKQMDR</sequence>
<reference evidence="1" key="1">
    <citation type="submission" date="2023-04" db="EMBL/GenBank/DDBJ databases">
        <title>Draft Genome sequencing of Naganishia species isolated from polar environments using Oxford Nanopore Technology.</title>
        <authorList>
            <person name="Leo P."/>
            <person name="Venkateswaran K."/>
        </authorList>
    </citation>
    <scope>NUCLEOTIDE SEQUENCE</scope>
    <source>
        <strain evidence="1">MNA-CCFEE 5262</strain>
    </source>
</reference>
<evidence type="ECO:0000313" key="1">
    <source>
        <dbReference type="EMBL" id="KAJ9108476.1"/>
    </source>
</evidence>
<dbReference type="Proteomes" id="UP001230649">
    <property type="component" value="Unassembled WGS sequence"/>
</dbReference>
<dbReference type="EMBL" id="JASBWS010000031">
    <property type="protein sequence ID" value="KAJ9108476.1"/>
    <property type="molecule type" value="Genomic_DNA"/>
</dbReference>
<gene>
    <name evidence="1" type="ORF">QFC20_003382</name>
</gene>
<accession>A0ACC2WC92</accession>
<name>A0ACC2WC92_9TREE</name>
<comment type="caution">
    <text evidence="1">The sequence shown here is derived from an EMBL/GenBank/DDBJ whole genome shotgun (WGS) entry which is preliminary data.</text>
</comment>
<keyword evidence="2" id="KW-1185">Reference proteome</keyword>
<protein>
    <submittedName>
        <fullName evidence="1">Uncharacterized protein</fullName>
    </submittedName>
</protein>
<evidence type="ECO:0000313" key="2">
    <source>
        <dbReference type="Proteomes" id="UP001230649"/>
    </source>
</evidence>
<proteinExistence type="predicted"/>